<evidence type="ECO:0000256" key="3">
    <source>
        <dbReference type="ARBA" id="ARBA00022833"/>
    </source>
</evidence>
<dbReference type="EnsemblPlants" id="Kaladp0073s0135.1.v1.1">
    <property type="protein sequence ID" value="Kaladp0073s0135.1.v1.1"/>
    <property type="gene ID" value="Kaladp0073s0135.v1.1"/>
</dbReference>
<organism evidence="7 8">
    <name type="scientific">Kalanchoe fedtschenkoi</name>
    <name type="common">Lavender scallops</name>
    <name type="synonym">South American air plant</name>
    <dbReference type="NCBI Taxonomy" id="63787"/>
    <lineage>
        <taxon>Eukaryota</taxon>
        <taxon>Viridiplantae</taxon>
        <taxon>Streptophyta</taxon>
        <taxon>Embryophyta</taxon>
        <taxon>Tracheophyta</taxon>
        <taxon>Spermatophyta</taxon>
        <taxon>Magnoliopsida</taxon>
        <taxon>eudicotyledons</taxon>
        <taxon>Gunneridae</taxon>
        <taxon>Pentapetalae</taxon>
        <taxon>Saxifragales</taxon>
        <taxon>Crassulaceae</taxon>
        <taxon>Kalanchoe</taxon>
    </lineage>
</organism>
<feature type="compositionally biased region" description="Basic residues" evidence="5">
    <location>
        <begin position="1"/>
        <end position="11"/>
    </location>
</feature>
<dbReference type="PROSITE" id="PS51141">
    <property type="entry name" value="ZF_SBP"/>
    <property type="match status" value="1"/>
</dbReference>
<evidence type="ECO:0000256" key="4">
    <source>
        <dbReference type="PROSITE-ProRule" id="PRU00470"/>
    </source>
</evidence>
<dbReference type="Gene3D" id="4.10.1100.10">
    <property type="entry name" value="Transcription factor, SBP-box domain"/>
    <property type="match status" value="1"/>
</dbReference>
<evidence type="ECO:0000313" key="8">
    <source>
        <dbReference type="Proteomes" id="UP000594263"/>
    </source>
</evidence>
<dbReference type="InterPro" id="IPR036893">
    <property type="entry name" value="SBP_sf"/>
</dbReference>
<reference evidence="7" key="1">
    <citation type="submission" date="2021-01" db="UniProtKB">
        <authorList>
            <consortium name="EnsemblPlants"/>
        </authorList>
    </citation>
    <scope>IDENTIFICATION</scope>
</reference>
<keyword evidence="8" id="KW-1185">Reference proteome</keyword>
<dbReference type="InterPro" id="IPR044817">
    <property type="entry name" value="SBP-like"/>
</dbReference>
<evidence type="ECO:0000256" key="5">
    <source>
        <dbReference type="SAM" id="MobiDB-lite"/>
    </source>
</evidence>
<keyword evidence="2 4" id="KW-0863">Zinc-finger</keyword>
<dbReference type="GO" id="GO:0003677">
    <property type="term" value="F:DNA binding"/>
    <property type="evidence" value="ECO:0007669"/>
    <property type="project" value="InterPro"/>
</dbReference>
<dbReference type="GO" id="GO:0008270">
    <property type="term" value="F:zinc ion binding"/>
    <property type="evidence" value="ECO:0007669"/>
    <property type="project" value="UniProtKB-KW"/>
</dbReference>
<feature type="domain" description="SBP-type" evidence="6">
    <location>
        <begin position="65"/>
        <end position="142"/>
    </location>
</feature>
<dbReference type="Gramene" id="Kaladp0073s0135.1.v1.1">
    <property type="protein sequence ID" value="Kaladp0073s0135.1.v1.1"/>
    <property type="gene ID" value="Kaladp0073s0135.v1.1"/>
</dbReference>
<dbReference type="Pfam" id="PF03110">
    <property type="entry name" value="SBP"/>
    <property type="match status" value="1"/>
</dbReference>
<evidence type="ECO:0000313" key="7">
    <source>
        <dbReference type="EnsemblPlants" id="Kaladp0073s0135.1.v1.1"/>
    </source>
</evidence>
<dbReference type="PANTHER" id="PTHR31251:SF226">
    <property type="entry name" value="SQUAMOSA PROMOTER-BINDING-LIKE PROTEIN 6"/>
    <property type="match status" value="1"/>
</dbReference>
<dbReference type="Proteomes" id="UP000594263">
    <property type="component" value="Unplaced"/>
</dbReference>
<evidence type="ECO:0000259" key="6">
    <source>
        <dbReference type="PROSITE" id="PS51141"/>
    </source>
</evidence>
<protein>
    <recommendedName>
        <fullName evidence="6">SBP-type domain-containing protein</fullName>
    </recommendedName>
</protein>
<evidence type="ECO:0000256" key="1">
    <source>
        <dbReference type="ARBA" id="ARBA00022723"/>
    </source>
</evidence>
<feature type="region of interest" description="Disordered" evidence="5">
    <location>
        <begin position="132"/>
        <end position="157"/>
    </location>
</feature>
<dbReference type="InterPro" id="IPR004333">
    <property type="entry name" value="SBP_dom"/>
</dbReference>
<feature type="region of interest" description="Disordered" evidence="5">
    <location>
        <begin position="1"/>
        <end position="20"/>
    </location>
</feature>
<proteinExistence type="predicted"/>
<dbReference type="SUPFAM" id="SSF103612">
    <property type="entry name" value="SBT domain"/>
    <property type="match status" value="1"/>
</dbReference>
<name>A0A7N0UN81_KALFE</name>
<feature type="compositionally biased region" description="Basic residues" evidence="5">
    <location>
        <begin position="132"/>
        <end position="143"/>
    </location>
</feature>
<evidence type="ECO:0000256" key="2">
    <source>
        <dbReference type="ARBA" id="ARBA00022771"/>
    </source>
</evidence>
<keyword evidence="3" id="KW-0862">Zinc</keyword>
<keyword evidence="1" id="KW-0479">Metal-binding</keyword>
<dbReference type="AlphaFoldDB" id="A0A7N0UN81"/>
<sequence>MDCSRRGKHAMNKAVKSESSDASLTAVIACEEDEDDDQKVRKLGSLQVLVEQGKSRASSCKPGVARCCQADKCGADLAVAKQYHRRHKVCEAHAKAQVVLLAGIRQRFCQQCSRFHEVSEFDESKRSCRRRLAGHNERRRKHSPAAAAVDPQGQESSSQKGIVVCGVIDDRGRFDYSLPEKNFHIR</sequence>
<accession>A0A7N0UN81</accession>
<dbReference type="GO" id="GO:0005634">
    <property type="term" value="C:nucleus"/>
    <property type="evidence" value="ECO:0007669"/>
    <property type="project" value="InterPro"/>
</dbReference>
<dbReference type="PANTHER" id="PTHR31251">
    <property type="entry name" value="SQUAMOSA PROMOTER-BINDING-LIKE PROTEIN 4"/>
    <property type="match status" value="1"/>
</dbReference>